<name>X1JUY0_9ZZZZ</name>
<accession>X1JUY0</accession>
<dbReference type="AlphaFoldDB" id="X1JUY0"/>
<evidence type="ECO:0000313" key="1">
    <source>
        <dbReference type="EMBL" id="GAH82069.1"/>
    </source>
</evidence>
<proteinExistence type="predicted"/>
<comment type="caution">
    <text evidence="1">The sequence shown here is derived from an EMBL/GenBank/DDBJ whole genome shotgun (WGS) entry which is preliminary data.</text>
</comment>
<reference evidence="1" key="1">
    <citation type="journal article" date="2014" name="Front. Microbiol.">
        <title>High frequency of phylogenetically diverse reductive dehalogenase-homologous genes in deep subseafloor sedimentary metagenomes.</title>
        <authorList>
            <person name="Kawai M."/>
            <person name="Futagami T."/>
            <person name="Toyoda A."/>
            <person name="Takaki Y."/>
            <person name="Nishi S."/>
            <person name="Hori S."/>
            <person name="Arai W."/>
            <person name="Tsubouchi T."/>
            <person name="Morono Y."/>
            <person name="Uchiyama I."/>
            <person name="Ito T."/>
            <person name="Fujiyama A."/>
            <person name="Inagaki F."/>
            <person name="Takami H."/>
        </authorList>
    </citation>
    <scope>NUCLEOTIDE SEQUENCE</scope>
    <source>
        <strain evidence="1">Expedition CK06-06</strain>
    </source>
</reference>
<gene>
    <name evidence="1" type="ORF">S03H2_59414</name>
</gene>
<sequence>TTERLVSKIKGNFVAGVHKIFPTNPASPTHHP</sequence>
<feature type="non-terminal residue" evidence="1">
    <location>
        <position position="1"/>
    </location>
</feature>
<protein>
    <submittedName>
        <fullName evidence="1">Uncharacterized protein</fullName>
    </submittedName>
</protein>
<dbReference type="EMBL" id="BARU01038205">
    <property type="protein sequence ID" value="GAH82069.1"/>
    <property type="molecule type" value="Genomic_DNA"/>
</dbReference>
<organism evidence="1">
    <name type="scientific">marine sediment metagenome</name>
    <dbReference type="NCBI Taxonomy" id="412755"/>
    <lineage>
        <taxon>unclassified sequences</taxon>
        <taxon>metagenomes</taxon>
        <taxon>ecological metagenomes</taxon>
    </lineage>
</organism>